<evidence type="ECO:0000256" key="1">
    <source>
        <dbReference type="ARBA" id="ARBA00022786"/>
    </source>
</evidence>
<comment type="caution">
    <text evidence="2">The sequence shown here is derived from an EMBL/GenBank/DDBJ whole genome shotgun (WGS) entry which is preliminary data.</text>
</comment>
<organism evidence="2 3">
    <name type="scientific">Linum tenue</name>
    <dbReference type="NCBI Taxonomy" id="586396"/>
    <lineage>
        <taxon>Eukaryota</taxon>
        <taxon>Viridiplantae</taxon>
        <taxon>Streptophyta</taxon>
        <taxon>Embryophyta</taxon>
        <taxon>Tracheophyta</taxon>
        <taxon>Spermatophyta</taxon>
        <taxon>Magnoliopsida</taxon>
        <taxon>eudicotyledons</taxon>
        <taxon>Gunneridae</taxon>
        <taxon>Pentapetalae</taxon>
        <taxon>rosids</taxon>
        <taxon>fabids</taxon>
        <taxon>Malpighiales</taxon>
        <taxon>Linaceae</taxon>
        <taxon>Linum</taxon>
    </lineage>
</organism>
<dbReference type="Gene3D" id="3.10.20.90">
    <property type="entry name" value="Phosphatidylinositol 3-kinase Catalytic Subunit, Chain A, domain 1"/>
    <property type="match status" value="1"/>
</dbReference>
<feature type="non-terminal residue" evidence="2">
    <location>
        <position position="160"/>
    </location>
</feature>
<evidence type="ECO:0000313" key="2">
    <source>
        <dbReference type="EMBL" id="CAI0412300.1"/>
    </source>
</evidence>
<sequence length="160" mass="18531">MSDRQWKKAMMECNEDDIIENLKKQVATHTATKAKKIRSQKFYTIYTDHVTLKNYGIHNEAINRLFKLKVNEQQREQDENVNGGGSFSSVAIQVSTLQVCPEKNLRDAENRRQEKATKEMDDELAEKIYDLVDKDSLMTTLMARESQSNDEVLEARKAML</sequence>
<dbReference type="PANTHER" id="PTHR13042">
    <property type="entry name" value="UBIQUITIN-LIKE PROTEIN 5"/>
    <property type="match status" value="1"/>
</dbReference>
<dbReference type="EMBL" id="CAMGYJ010000005">
    <property type="protein sequence ID" value="CAI0412300.1"/>
    <property type="molecule type" value="Genomic_DNA"/>
</dbReference>
<dbReference type="Proteomes" id="UP001154282">
    <property type="component" value="Unassembled WGS sequence"/>
</dbReference>
<dbReference type="SUPFAM" id="SSF54236">
    <property type="entry name" value="Ubiquitin-like"/>
    <property type="match status" value="1"/>
</dbReference>
<dbReference type="InterPro" id="IPR029071">
    <property type="entry name" value="Ubiquitin-like_domsf"/>
</dbReference>
<evidence type="ECO:0000313" key="3">
    <source>
        <dbReference type="Proteomes" id="UP001154282"/>
    </source>
</evidence>
<dbReference type="AlphaFoldDB" id="A0AAV0JSH2"/>
<protein>
    <submittedName>
        <fullName evidence="2">Uncharacterized protein</fullName>
    </submittedName>
</protein>
<gene>
    <name evidence="2" type="ORF">LITE_LOCUS15487</name>
</gene>
<dbReference type="InterPro" id="IPR039732">
    <property type="entry name" value="Hub1/Ubl5"/>
</dbReference>
<accession>A0AAV0JSH2</accession>
<reference evidence="2" key="1">
    <citation type="submission" date="2022-08" db="EMBL/GenBank/DDBJ databases">
        <authorList>
            <person name="Gutierrez-Valencia J."/>
        </authorList>
    </citation>
    <scope>NUCLEOTIDE SEQUENCE</scope>
</reference>
<keyword evidence="1" id="KW-0833">Ubl conjugation pathway</keyword>
<keyword evidence="3" id="KW-1185">Reference proteome</keyword>
<proteinExistence type="predicted"/>
<name>A0AAV0JSH2_9ROSI</name>